<keyword evidence="3" id="KW-1185">Reference proteome</keyword>
<organism evidence="2 3">
    <name type="scientific">Gigaspora rosea</name>
    <dbReference type="NCBI Taxonomy" id="44941"/>
    <lineage>
        <taxon>Eukaryota</taxon>
        <taxon>Fungi</taxon>
        <taxon>Fungi incertae sedis</taxon>
        <taxon>Mucoromycota</taxon>
        <taxon>Glomeromycotina</taxon>
        <taxon>Glomeromycetes</taxon>
        <taxon>Diversisporales</taxon>
        <taxon>Gigasporaceae</taxon>
        <taxon>Gigaspora</taxon>
    </lineage>
</organism>
<dbReference type="Proteomes" id="UP000266673">
    <property type="component" value="Unassembled WGS sequence"/>
</dbReference>
<evidence type="ECO:0000313" key="3">
    <source>
        <dbReference type="Proteomes" id="UP000266673"/>
    </source>
</evidence>
<feature type="compositionally biased region" description="Polar residues" evidence="1">
    <location>
        <begin position="158"/>
        <end position="169"/>
    </location>
</feature>
<feature type="region of interest" description="Disordered" evidence="1">
    <location>
        <begin position="1"/>
        <end position="169"/>
    </location>
</feature>
<dbReference type="EMBL" id="QKWP01000602">
    <property type="protein sequence ID" value="RIB17491.1"/>
    <property type="molecule type" value="Genomic_DNA"/>
</dbReference>
<reference evidence="2 3" key="1">
    <citation type="submission" date="2018-06" db="EMBL/GenBank/DDBJ databases">
        <title>Comparative genomics reveals the genomic features of Rhizophagus irregularis, R. cerebriforme, R. diaphanum and Gigaspora rosea, and their symbiotic lifestyle signature.</title>
        <authorList>
            <person name="Morin E."/>
            <person name="San Clemente H."/>
            <person name="Chen E.C.H."/>
            <person name="De La Providencia I."/>
            <person name="Hainaut M."/>
            <person name="Kuo A."/>
            <person name="Kohler A."/>
            <person name="Murat C."/>
            <person name="Tang N."/>
            <person name="Roy S."/>
            <person name="Loubradou J."/>
            <person name="Henrissat B."/>
            <person name="Grigoriev I.V."/>
            <person name="Corradi N."/>
            <person name="Roux C."/>
            <person name="Martin F.M."/>
        </authorList>
    </citation>
    <scope>NUCLEOTIDE SEQUENCE [LARGE SCALE GENOMIC DNA]</scope>
    <source>
        <strain evidence="2 3">DAOM 194757</strain>
    </source>
</reference>
<feature type="compositionally biased region" description="Polar residues" evidence="1">
    <location>
        <begin position="38"/>
        <end position="49"/>
    </location>
</feature>
<dbReference type="AlphaFoldDB" id="A0A397V6G0"/>
<proteinExistence type="predicted"/>
<evidence type="ECO:0000313" key="2">
    <source>
        <dbReference type="EMBL" id="RIB17491.1"/>
    </source>
</evidence>
<gene>
    <name evidence="2" type="ORF">C2G38_2187194</name>
</gene>
<name>A0A397V6G0_9GLOM</name>
<comment type="caution">
    <text evidence="2">The sequence shown here is derived from an EMBL/GenBank/DDBJ whole genome shotgun (WGS) entry which is preliminary data.</text>
</comment>
<accession>A0A397V6G0</accession>
<protein>
    <submittedName>
        <fullName evidence="2">Uncharacterized protein</fullName>
    </submittedName>
</protein>
<sequence>MTKLEALRPTNKAYKDNTRAAKSLEGSNDDAKSDKTHQQSFNNDTMQAQSEKKKEKAMKEKTTVLISQDSFSAKRNRKTYRKFLQGLRNDPVKSPLPPLPESKPTKEIGISSKKKRTEKKEINKKTTYLTIQQDRLPGSLAKQTSKKHSKDSKDENLSSKTKSQRNNEF</sequence>
<feature type="compositionally biased region" description="Polar residues" evidence="1">
    <location>
        <begin position="64"/>
        <end position="73"/>
    </location>
</feature>
<evidence type="ECO:0000256" key="1">
    <source>
        <dbReference type="SAM" id="MobiDB-lite"/>
    </source>
</evidence>
<feature type="compositionally biased region" description="Basic and acidic residues" evidence="1">
    <location>
        <begin position="50"/>
        <end position="62"/>
    </location>
</feature>